<dbReference type="GO" id="GO:0016567">
    <property type="term" value="P:protein ubiquitination"/>
    <property type="evidence" value="ECO:0007669"/>
    <property type="project" value="InterPro"/>
</dbReference>
<dbReference type="PANTHER" id="PTHR46905:SF22">
    <property type="entry name" value="RING-TYPE E3 UBIQUITIN TRANSFERASE"/>
    <property type="match status" value="1"/>
</dbReference>
<comment type="subcellular location">
    <subcellularLocation>
        <location evidence="2">Membrane</location>
        <topology evidence="2">Single-pass membrane protein</topology>
    </subcellularLocation>
</comment>
<keyword evidence="16" id="KW-1185">Reference proteome</keyword>
<dbReference type="EC" id="2.3.2.27" evidence="3"/>
<evidence type="ECO:0000256" key="7">
    <source>
        <dbReference type="ARBA" id="ARBA00022786"/>
    </source>
</evidence>
<dbReference type="InterPro" id="IPR001841">
    <property type="entry name" value="Znf_RING"/>
</dbReference>
<dbReference type="EMBL" id="CM001880">
    <property type="protein sequence ID" value="EOX96860.1"/>
    <property type="molecule type" value="Genomic_DNA"/>
</dbReference>
<dbReference type="Pfam" id="PF13639">
    <property type="entry name" value="zf-RING_2"/>
    <property type="match status" value="1"/>
</dbReference>
<keyword evidence="4" id="KW-0808">Transferase</keyword>
<evidence type="ECO:0000256" key="2">
    <source>
        <dbReference type="ARBA" id="ARBA00004167"/>
    </source>
</evidence>
<evidence type="ECO:0000256" key="8">
    <source>
        <dbReference type="ARBA" id="ARBA00022833"/>
    </source>
</evidence>
<dbReference type="PANTHER" id="PTHR46905">
    <property type="entry name" value="RING-H2 FINGER PROTEIN ATL78"/>
    <property type="match status" value="1"/>
</dbReference>
<evidence type="ECO:0000256" key="4">
    <source>
        <dbReference type="ARBA" id="ARBA00022679"/>
    </source>
</evidence>
<evidence type="ECO:0000256" key="10">
    <source>
        <dbReference type="ARBA" id="ARBA00023136"/>
    </source>
</evidence>
<evidence type="ECO:0000256" key="6">
    <source>
        <dbReference type="ARBA" id="ARBA00022723"/>
    </source>
</evidence>
<dbReference type="eggNOG" id="KOG0800">
    <property type="taxonomic scope" value="Eukaryota"/>
</dbReference>
<dbReference type="InterPro" id="IPR044602">
    <property type="entry name" value="ATL10/ATL72-79-like"/>
</dbReference>
<dbReference type="Gene3D" id="3.30.40.10">
    <property type="entry name" value="Zinc/RING finger domain, C3HC4 (zinc finger)"/>
    <property type="match status" value="1"/>
</dbReference>
<dbReference type="PROSITE" id="PS50089">
    <property type="entry name" value="ZF_RING_2"/>
    <property type="match status" value="1"/>
</dbReference>
<organism evidence="15 16">
    <name type="scientific">Theobroma cacao</name>
    <name type="common">Cacao</name>
    <name type="synonym">Cocoa</name>
    <dbReference type="NCBI Taxonomy" id="3641"/>
    <lineage>
        <taxon>Eukaryota</taxon>
        <taxon>Viridiplantae</taxon>
        <taxon>Streptophyta</taxon>
        <taxon>Embryophyta</taxon>
        <taxon>Tracheophyta</taxon>
        <taxon>Spermatophyta</taxon>
        <taxon>Magnoliopsida</taxon>
        <taxon>eudicotyledons</taxon>
        <taxon>Gunneridae</taxon>
        <taxon>Pentapetalae</taxon>
        <taxon>rosids</taxon>
        <taxon>malvids</taxon>
        <taxon>Malvales</taxon>
        <taxon>Malvaceae</taxon>
        <taxon>Byttnerioideae</taxon>
        <taxon>Theobroma</taxon>
    </lineage>
</organism>
<feature type="transmembrane region" description="Helical" evidence="13">
    <location>
        <begin position="21"/>
        <end position="40"/>
    </location>
</feature>
<keyword evidence="12" id="KW-0863">Zinc-finger</keyword>
<protein>
    <recommendedName>
        <fullName evidence="3">RING-type E3 ubiquitin transferase</fullName>
        <ecNumber evidence="3">2.3.2.27</ecNumber>
    </recommendedName>
</protein>
<comment type="catalytic activity">
    <reaction evidence="1">
        <text>S-ubiquitinyl-[E2 ubiquitin-conjugating enzyme]-L-cysteine + [acceptor protein]-L-lysine = [E2 ubiquitin-conjugating enzyme]-L-cysteine + N(6)-ubiquitinyl-[acceptor protein]-L-lysine.</text>
        <dbReference type="EC" id="2.3.2.27"/>
    </reaction>
</comment>
<evidence type="ECO:0000256" key="9">
    <source>
        <dbReference type="ARBA" id="ARBA00022989"/>
    </source>
</evidence>
<dbReference type="KEGG" id="tcc:18607019"/>
<accession>A0A061DVX2</accession>
<dbReference type="OMA" id="FQCTHRA"/>
<name>A0A061DVX2_THECC</name>
<dbReference type="Proteomes" id="UP000026915">
    <property type="component" value="Chromosome 2"/>
</dbReference>
<keyword evidence="6" id="KW-0479">Metal-binding</keyword>
<comment type="similarity">
    <text evidence="11">Belongs to the RING-type zinc finger family. ATL subfamily.</text>
</comment>
<dbReference type="InParanoid" id="A0A061DVX2"/>
<proteinExistence type="inferred from homology"/>
<evidence type="ECO:0000259" key="14">
    <source>
        <dbReference type="PROSITE" id="PS50089"/>
    </source>
</evidence>
<dbReference type="SMART" id="SM00184">
    <property type="entry name" value="RING"/>
    <property type="match status" value="1"/>
</dbReference>
<evidence type="ECO:0000256" key="5">
    <source>
        <dbReference type="ARBA" id="ARBA00022692"/>
    </source>
</evidence>
<dbReference type="InterPro" id="IPR013083">
    <property type="entry name" value="Znf_RING/FYVE/PHD"/>
</dbReference>
<keyword evidence="10 13" id="KW-0472">Membrane</keyword>
<gene>
    <name evidence="15" type="ORF">TCM_006010</name>
</gene>
<feature type="domain" description="RING-type" evidence="14">
    <location>
        <begin position="163"/>
        <end position="205"/>
    </location>
</feature>
<dbReference type="SUPFAM" id="SSF57850">
    <property type="entry name" value="RING/U-box"/>
    <property type="match status" value="1"/>
</dbReference>
<dbReference type="SMR" id="A0A061DVX2"/>
<evidence type="ECO:0000256" key="1">
    <source>
        <dbReference type="ARBA" id="ARBA00000900"/>
    </source>
</evidence>
<keyword evidence="8" id="KW-0862">Zinc</keyword>
<feature type="transmembrane region" description="Helical" evidence="13">
    <location>
        <begin position="90"/>
        <end position="111"/>
    </location>
</feature>
<reference evidence="15 16" key="1">
    <citation type="journal article" date="2013" name="Genome Biol.">
        <title>The genome sequence of the most widely cultivated cacao type and its use to identify candidate genes regulating pod color.</title>
        <authorList>
            <person name="Motamayor J.C."/>
            <person name="Mockaitis K."/>
            <person name="Schmutz J."/>
            <person name="Haiminen N."/>
            <person name="Iii D.L."/>
            <person name="Cornejo O."/>
            <person name="Findley S.D."/>
            <person name="Zheng P."/>
            <person name="Utro F."/>
            <person name="Royaert S."/>
            <person name="Saski C."/>
            <person name="Jenkins J."/>
            <person name="Podicheti R."/>
            <person name="Zhao M."/>
            <person name="Scheffler B.E."/>
            <person name="Stack J.C."/>
            <person name="Feltus F.A."/>
            <person name="Mustiga G.M."/>
            <person name="Amores F."/>
            <person name="Phillips W."/>
            <person name="Marelli J.P."/>
            <person name="May G.D."/>
            <person name="Shapiro H."/>
            <person name="Ma J."/>
            <person name="Bustamante C.D."/>
            <person name="Schnell R.J."/>
            <person name="Main D."/>
            <person name="Gilbert D."/>
            <person name="Parida L."/>
            <person name="Kuhn D.N."/>
        </authorList>
    </citation>
    <scope>NUCLEOTIDE SEQUENCE [LARGE SCALE GENOMIC DNA]</scope>
    <source>
        <strain evidence="16">cv. Matina 1-6</strain>
    </source>
</reference>
<dbReference type="Gramene" id="EOX96860">
    <property type="protein sequence ID" value="EOX96860"/>
    <property type="gene ID" value="TCM_006010"/>
</dbReference>
<evidence type="ECO:0000256" key="12">
    <source>
        <dbReference type="PROSITE-ProRule" id="PRU00175"/>
    </source>
</evidence>
<sequence length="224" mass="24544">MPPFPCPSSHLPAPYIHPHRSLASCFLLLCVYHVSLPLHFSHLYLLTLDVHSPPFHPLSMAQTSPTPSATTPALSIACQETQEPTVDLNLMIIVAAMLCALVCALGLHSMLQCVFQCTHRAVTEPREWVASRRLNSGLKKKEMVALPTSTYANSGSPSSASGCAICLADFLDGDEIRMLPKCDHRFHVACIDKWLLSHSSCPTCRHRLKSNDSMSSLDQIVTAL</sequence>
<keyword evidence="9 13" id="KW-1133">Transmembrane helix</keyword>
<dbReference type="CDD" id="cd16461">
    <property type="entry name" value="RING-H2_EL5-like"/>
    <property type="match status" value="1"/>
</dbReference>
<dbReference type="GO" id="GO:0016020">
    <property type="term" value="C:membrane"/>
    <property type="evidence" value="ECO:0007669"/>
    <property type="project" value="UniProtKB-SubCell"/>
</dbReference>
<keyword evidence="7" id="KW-0833">Ubl conjugation pathway</keyword>
<dbReference type="OrthoDB" id="8062037at2759"/>
<evidence type="ECO:0000256" key="3">
    <source>
        <dbReference type="ARBA" id="ARBA00012483"/>
    </source>
</evidence>
<evidence type="ECO:0000256" key="11">
    <source>
        <dbReference type="ARBA" id="ARBA00024209"/>
    </source>
</evidence>
<evidence type="ECO:0000313" key="16">
    <source>
        <dbReference type="Proteomes" id="UP000026915"/>
    </source>
</evidence>
<dbReference type="HOGENOM" id="CLU_013137_9_5_1"/>
<evidence type="ECO:0000256" key="13">
    <source>
        <dbReference type="SAM" id="Phobius"/>
    </source>
</evidence>
<dbReference type="GO" id="GO:0061630">
    <property type="term" value="F:ubiquitin protein ligase activity"/>
    <property type="evidence" value="ECO:0000318"/>
    <property type="project" value="GO_Central"/>
</dbReference>
<dbReference type="Gramene" id="Tc02v2_t000450.1">
    <property type="protein sequence ID" value="Tc02v2_p000450.1"/>
    <property type="gene ID" value="Tc02v2_g000450"/>
</dbReference>
<keyword evidence="5 13" id="KW-0812">Transmembrane</keyword>
<evidence type="ECO:0000313" key="15">
    <source>
        <dbReference type="EMBL" id="EOX96860.1"/>
    </source>
</evidence>
<dbReference type="AlphaFoldDB" id="A0A061DVX2"/>
<dbReference type="GO" id="GO:0008270">
    <property type="term" value="F:zinc ion binding"/>
    <property type="evidence" value="ECO:0007669"/>
    <property type="project" value="UniProtKB-KW"/>
</dbReference>